<comment type="caution">
    <text evidence="2">The sequence shown here is derived from an EMBL/GenBank/DDBJ whole genome shotgun (WGS) entry which is preliminary data.</text>
</comment>
<keyword evidence="3" id="KW-1185">Reference proteome</keyword>
<name>A0A0F4YIS8_RASE3</name>
<feature type="region of interest" description="Disordered" evidence="1">
    <location>
        <begin position="1"/>
        <end position="179"/>
    </location>
</feature>
<dbReference type="EMBL" id="LASV01000487">
    <property type="protein sequence ID" value="KKA18177.1"/>
    <property type="molecule type" value="Genomic_DNA"/>
</dbReference>
<evidence type="ECO:0000313" key="3">
    <source>
        <dbReference type="Proteomes" id="UP000053958"/>
    </source>
</evidence>
<protein>
    <submittedName>
        <fullName evidence="2">Uncharacterized protein</fullName>
    </submittedName>
</protein>
<dbReference type="Proteomes" id="UP000053958">
    <property type="component" value="Unassembled WGS sequence"/>
</dbReference>
<gene>
    <name evidence="2" type="ORF">T310_7876</name>
</gene>
<dbReference type="RefSeq" id="XP_013324789.1">
    <property type="nucleotide sequence ID" value="XM_013469335.1"/>
</dbReference>
<reference evidence="2 3" key="1">
    <citation type="submission" date="2015-04" db="EMBL/GenBank/DDBJ databases">
        <authorList>
            <person name="Heijne W.H."/>
            <person name="Fedorova N.D."/>
            <person name="Nierman W.C."/>
            <person name="Vollebregt A.W."/>
            <person name="Zhao Z."/>
            <person name="Wu L."/>
            <person name="Kumar M."/>
            <person name="Stam H."/>
            <person name="van den Berg M.A."/>
            <person name="Pel H.J."/>
        </authorList>
    </citation>
    <scope>NUCLEOTIDE SEQUENCE [LARGE SCALE GENOMIC DNA]</scope>
    <source>
        <strain evidence="2 3">CBS 393.64</strain>
    </source>
</reference>
<evidence type="ECO:0000313" key="2">
    <source>
        <dbReference type="EMBL" id="KKA18177.1"/>
    </source>
</evidence>
<sequence>MDQGHQLGSKKSSNDRVPEFHTQILPAGSAPASSTYQPNPIHEIPSQANNDNVLRSHGKESKYTKAEDTFPGATSGDVHRSMGKPLVSETSGEQRHDGSHGRKKQTSGYETVGMAGKPSHSDQSIGDKQLVDERHLKDQRGIDREEAQGGQRGDKGTLTASELRPEPAEMVSKEAPRSP</sequence>
<organism evidence="2 3">
    <name type="scientific">Rasamsonia emersonii (strain ATCC 16479 / CBS 393.64 / IMI 116815)</name>
    <dbReference type="NCBI Taxonomy" id="1408163"/>
    <lineage>
        <taxon>Eukaryota</taxon>
        <taxon>Fungi</taxon>
        <taxon>Dikarya</taxon>
        <taxon>Ascomycota</taxon>
        <taxon>Pezizomycotina</taxon>
        <taxon>Eurotiomycetes</taxon>
        <taxon>Eurotiomycetidae</taxon>
        <taxon>Eurotiales</taxon>
        <taxon>Trichocomaceae</taxon>
        <taxon>Rasamsonia</taxon>
    </lineage>
</organism>
<feature type="compositionally biased region" description="Basic and acidic residues" evidence="1">
    <location>
        <begin position="163"/>
        <end position="179"/>
    </location>
</feature>
<feature type="compositionally biased region" description="Basic and acidic residues" evidence="1">
    <location>
        <begin position="129"/>
        <end position="155"/>
    </location>
</feature>
<dbReference type="OrthoDB" id="3260716at2759"/>
<dbReference type="AlphaFoldDB" id="A0A0F4YIS8"/>
<accession>A0A0F4YIS8</accession>
<feature type="compositionally biased region" description="Basic and acidic residues" evidence="1">
    <location>
        <begin position="57"/>
        <end position="68"/>
    </location>
</feature>
<evidence type="ECO:0000256" key="1">
    <source>
        <dbReference type="SAM" id="MobiDB-lite"/>
    </source>
</evidence>
<proteinExistence type="predicted"/>
<dbReference type="GeneID" id="25320141"/>